<gene>
    <name evidence="1" type="ORF">E2C01_023337</name>
</gene>
<comment type="caution">
    <text evidence="1">The sequence shown here is derived from an EMBL/GenBank/DDBJ whole genome shotgun (WGS) entry which is preliminary data.</text>
</comment>
<proteinExistence type="predicted"/>
<organism evidence="1 2">
    <name type="scientific">Portunus trituberculatus</name>
    <name type="common">Swimming crab</name>
    <name type="synonym">Neptunus trituberculatus</name>
    <dbReference type="NCBI Taxonomy" id="210409"/>
    <lineage>
        <taxon>Eukaryota</taxon>
        <taxon>Metazoa</taxon>
        <taxon>Ecdysozoa</taxon>
        <taxon>Arthropoda</taxon>
        <taxon>Crustacea</taxon>
        <taxon>Multicrustacea</taxon>
        <taxon>Malacostraca</taxon>
        <taxon>Eumalacostraca</taxon>
        <taxon>Eucarida</taxon>
        <taxon>Decapoda</taxon>
        <taxon>Pleocyemata</taxon>
        <taxon>Brachyura</taxon>
        <taxon>Eubrachyura</taxon>
        <taxon>Portunoidea</taxon>
        <taxon>Portunidae</taxon>
        <taxon>Portuninae</taxon>
        <taxon>Portunus</taxon>
    </lineage>
</organism>
<keyword evidence="2" id="KW-1185">Reference proteome</keyword>
<protein>
    <submittedName>
        <fullName evidence="1">Uncharacterized protein</fullName>
    </submittedName>
</protein>
<evidence type="ECO:0000313" key="2">
    <source>
        <dbReference type="Proteomes" id="UP000324222"/>
    </source>
</evidence>
<dbReference type="AlphaFoldDB" id="A0A5B7E7R0"/>
<reference evidence="1 2" key="1">
    <citation type="submission" date="2019-05" db="EMBL/GenBank/DDBJ databases">
        <title>Another draft genome of Portunus trituberculatus and its Hox gene families provides insights of decapod evolution.</title>
        <authorList>
            <person name="Jeong J.-H."/>
            <person name="Song I."/>
            <person name="Kim S."/>
            <person name="Choi T."/>
            <person name="Kim D."/>
            <person name="Ryu S."/>
            <person name="Kim W."/>
        </authorList>
    </citation>
    <scope>NUCLEOTIDE SEQUENCE [LARGE SCALE GENOMIC DNA]</scope>
    <source>
        <tissue evidence="1">Muscle</tissue>
    </source>
</reference>
<dbReference type="Proteomes" id="UP000324222">
    <property type="component" value="Unassembled WGS sequence"/>
</dbReference>
<evidence type="ECO:0000313" key="1">
    <source>
        <dbReference type="EMBL" id="MPC30081.1"/>
    </source>
</evidence>
<dbReference type="EMBL" id="VSRR010002191">
    <property type="protein sequence ID" value="MPC30081.1"/>
    <property type="molecule type" value="Genomic_DNA"/>
</dbReference>
<sequence length="95" mass="10898">MRTTIFFCIVCSISFRNLHWHQRSFLVIKIRNLVRVLVLVSHSSPVVGLQESHQEMSYQTSSWMVTHPLKNNFPPSPHPSLSSSSTLLITSLHLQ</sequence>
<accession>A0A5B7E7R0</accession>
<name>A0A5B7E7R0_PORTR</name>